<dbReference type="RefSeq" id="WP_119933838.1">
    <property type="nucleotide sequence ID" value="NZ_JAAVUN010000069.1"/>
</dbReference>
<dbReference type="InterPro" id="IPR010093">
    <property type="entry name" value="SinI_DNA-bd"/>
</dbReference>
<feature type="domain" description="Helix-turn-helix" evidence="1">
    <location>
        <begin position="77"/>
        <end position="124"/>
    </location>
</feature>
<proteinExistence type="predicted"/>
<organism evidence="2 3">
    <name type="scientific">Kocuria subflava</name>
    <dbReference type="NCBI Taxonomy" id="1736139"/>
    <lineage>
        <taxon>Bacteria</taxon>
        <taxon>Bacillati</taxon>
        <taxon>Actinomycetota</taxon>
        <taxon>Actinomycetes</taxon>
        <taxon>Micrococcales</taxon>
        <taxon>Micrococcaceae</taxon>
        <taxon>Kocuria</taxon>
    </lineage>
</organism>
<dbReference type="AlphaFoldDB" id="A0A846TUT1"/>
<evidence type="ECO:0000313" key="3">
    <source>
        <dbReference type="Proteomes" id="UP000521379"/>
    </source>
</evidence>
<dbReference type="Proteomes" id="UP000521379">
    <property type="component" value="Unassembled WGS sequence"/>
</dbReference>
<reference evidence="2 3" key="1">
    <citation type="submission" date="2020-02" db="EMBL/GenBank/DDBJ databases">
        <authorList>
            <person name="Sun Q."/>
        </authorList>
    </citation>
    <scope>NUCLEOTIDE SEQUENCE [LARGE SCALE GENOMIC DNA]</scope>
    <source>
        <strain evidence="2 3">YIM 13062</strain>
    </source>
</reference>
<accession>A0A846TUT1</accession>
<name>A0A846TUT1_9MICC</name>
<protein>
    <submittedName>
        <fullName evidence="2">Helix-turn-helix domain-containing protein</fullName>
    </submittedName>
</protein>
<evidence type="ECO:0000259" key="1">
    <source>
        <dbReference type="Pfam" id="PF12728"/>
    </source>
</evidence>
<dbReference type="NCBIfam" id="TIGR01764">
    <property type="entry name" value="excise"/>
    <property type="match status" value="1"/>
</dbReference>
<comment type="caution">
    <text evidence="2">The sequence shown here is derived from an EMBL/GenBank/DDBJ whole genome shotgun (WGS) entry which is preliminary data.</text>
</comment>
<keyword evidence="3" id="KW-1185">Reference proteome</keyword>
<dbReference type="Pfam" id="PF12728">
    <property type="entry name" value="HTH_17"/>
    <property type="match status" value="1"/>
</dbReference>
<gene>
    <name evidence="2" type="ORF">GTW58_12955</name>
</gene>
<dbReference type="GO" id="GO:0003677">
    <property type="term" value="F:DNA binding"/>
    <property type="evidence" value="ECO:0007669"/>
    <property type="project" value="InterPro"/>
</dbReference>
<evidence type="ECO:0000313" key="2">
    <source>
        <dbReference type="EMBL" id="NKE10810.1"/>
    </source>
</evidence>
<dbReference type="InterPro" id="IPR041657">
    <property type="entry name" value="HTH_17"/>
</dbReference>
<sequence>MSDIATLVPEPADTELAASALRGLDAALDTEGPVRLHLAGQVGEVEVPRSALAALAQVLDSFAHGEGVTVLPSQAELTTQQAADALHVSRPFLIGLLDAGYIEYRTVGTHRRVKAASLIRYLREDDERRQSAADALTAETRELGFA</sequence>
<dbReference type="EMBL" id="JAAVUN010000069">
    <property type="protein sequence ID" value="NKE10810.1"/>
    <property type="molecule type" value="Genomic_DNA"/>
</dbReference>